<dbReference type="EMBL" id="CAJOBQ010003524">
    <property type="protein sequence ID" value="CAF4609232.1"/>
    <property type="molecule type" value="Genomic_DNA"/>
</dbReference>
<accession>A0A817UPV1</accession>
<dbReference type="Proteomes" id="UP000663833">
    <property type="component" value="Unassembled WGS sequence"/>
</dbReference>
<evidence type="ECO:0000313" key="5">
    <source>
        <dbReference type="EMBL" id="CAF3428716.1"/>
    </source>
</evidence>
<dbReference type="Gene3D" id="3.40.50.300">
    <property type="entry name" value="P-loop containing nucleotide triphosphate hydrolases"/>
    <property type="match status" value="1"/>
</dbReference>
<dbReference type="Proteomes" id="UP000663869">
    <property type="component" value="Unassembled WGS sequence"/>
</dbReference>
<dbReference type="EMBL" id="CAJOBP010009290">
    <property type="protein sequence ID" value="CAF4549739.1"/>
    <property type="molecule type" value="Genomic_DNA"/>
</dbReference>
<dbReference type="EMBL" id="CAJNXB010003611">
    <property type="protein sequence ID" value="CAF3327067.1"/>
    <property type="molecule type" value="Genomic_DNA"/>
</dbReference>
<proteinExistence type="predicted"/>
<dbReference type="EMBL" id="CAJOBR010008221">
    <property type="protein sequence ID" value="CAF4876017.1"/>
    <property type="molecule type" value="Genomic_DNA"/>
</dbReference>
<dbReference type="SUPFAM" id="SSF52540">
    <property type="entry name" value="P-loop containing nucleoside triphosphate hydrolases"/>
    <property type="match status" value="1"/>
</dbReference>
<name>A0A817UPV1_9BILA</name>
<dbReference type="InterPro" id="IPR027417">
    <property type="entry name" value="P-loop_NTPase"/>
</dbReference>
<dbReference type="EMBL" id="CAJOBO010005992">
    <property type="protein sequence ID" value="CAF4554702.1"/>
    <property type="molecule type" value="Genomic_DNA"/>
</dbReference>
<reference evidence="3" key="1">
    <citation type="submission" date="2021-02" db="EMBL/GenBank/DDBJ databases">
        <authorList>
            <person name="Nowell W R."/>
        </authorList>
    </citation>
    <scope>NUCLEOTIDE SEQUENCE</scope>
</reference>
<dbReference type="OrthoDB" id="8954335at2759"/>
<dbReference type="Proteomes" id="UP000663851">
    <property type="component" value="Unassembled WGS sequence"/>
</dbReference>
<keyword evidence="11" id="KW-1185">Reference proteome</keyword>
<evidence type="ECO:0000313" key="9">
    <source>
        <dbReference type="EMBL" id="CAF4876017.1"/>
    </source>
</evidence>
<evidence type="ECO:0000313" key="8">
    <source>
        <dbReference type="EMBL" id="CAF4609232.1"/>
    </source>
</evidence>
<gene>
    <name evidence="3" type="ORF">FME351_LOCUS2768</name>
    <name evidence="4" type="ORF">GRG538_LOCUS8649</name>
    <name evidence="7" type="ORF">HFQ381_LOCUS31087</name>
    <name evidence="5" type="ORF">LUA448_LOCUS20140</name>
    <name evidence="9" type="ORF">QYT958_LOCUS29006</name>
    <name evidence="2" type="ORF">TIS948_LOCUS20827</name>
    <name evidence="8" type="ORF">TSG867_LOCUS28327</name>
    <name evidence="6" type="ORF">UJA718_LOCUS29283</name>
</gene>
<dbReference type="InterPro" id="IPR006073">
    <property type="entry name" value="GTP-bd"/>
</dbReference>
<protein>
    <recommendedName>
        <fullName evidence="1">G domain-containing protein</fullName>
    </recommendedName>
</protein>
<feature type="domain" description="G" evidence="1">
    <location>
        <begin position="48"/>
        <end position="134"/>
    </location>
</feature>
<evidence type="ECO:0000313" key="2">
    <source>
        <dbReference type="EMBL" id="CAF3327067.1"/>
    </source>
</evidence>
<evidence type="ECO:0000313" key="4">
    <source>
        <dbReference type="EMBL" id="CAF3385964.1"/>
    </source>
</evidence>
<dbReference type="EMBL" id="CAJNYU010000162">
    <property type="protein sequence ID" value="CAF3332861.1"/>
    <property type="molecule type" value="Genomic_DNA"/>
</dbReference>
<dbReference type="Pfam" id="PF01926">
    <property type="entry name" value="MMR_HSR1"/>
    <property type="match status" value="1"/>
</dbReference>
<dbReference type="EMBL" id="CAJNYD010002556">
    <property type="protein sequence ID" value="CAF3428716.1"/>
    <property type="molecule type" value="Genomic_DNA"/>
</dbReference>
<dbReference type="AlphaFoldDB" id="A0A817UPV1"/>
<dbReference type="EMBL" id="CAJNYT010000948">
    <property type="protein sequence ID" value="CAF3385964.1"/>
    <property type="molecule type" value="Genomic_DNA"/>
</dbReference>
<evidence type="ECO:0000313" key="10">
    <source>
        <dbReference type="Proteomes" id="UP000663869"/>
    </source>
</evidence>
<evidence type="ECO:0000313" key="11">
    <source>
        <dbReference type="Proteomes" id="UP000663873"/>
    </source>
</evidence>
<dbReference type="CDD" id="cd00882">
    <property type="entry name" value="Ras_like_GTPase"/>
    <property type="match status" value="1"/>
</dbReference>
<dbReference type="Proteomes" id="UP000663848">
    <property type="component" value="Unassembled WGS sequence"/>
</dbReference>
<dbReference type="Proteomes" id="UP000663873">
    <property type="component" value="Unassembled WGS sequence"/>
</dbReference>
<comment type="caution">
    <text evidence="3">The sequence shown here is derived from an EMBL/GenBank/DDBJ whole genome shotgun (WGS) entry which is preliminary data.</text>
</comment>
<dbReference type="Proteomes" id="UP000663825">
    <property type="component" value="Unassembled WGS sequence"/>
</dbReference>
<evidence type="ECO:0000259" key="1">
    <source>
        <dbReference type="Pfam" id="PF01926"/>
    </source>
</evidence>
<evidence type="ECO:0000313" key="3">
    <source>
        <dbReference type="EMBL" id="CAF3332861.1"/>
    </source>
</evidence>
<dbReference type="Proteomes" id="UP000663872">
    <property type="component" value="Unassembled WGS sequence"/>
</dbReference>
<evidence type="ECO:0000313" key="6">
    <source>
        <dbReference type="EMBL" id="CAF4549739.1"/>
    </source>
</evidence>
<dbReference type="GO" id="GO:0005525">
    <property type="term" value="F:GTP binding"/>
    <property type="evidence" value="ECO:0007669"/>
    <property type="project" value="InterPro"/>
</dbReference>
<evidence type="ECO:0000313" key="7">
    <source>
        <dbReference type="EMBL" id="CAF4554702.1"/>
    </source>
</evidence>
<sequence length="318" mass="36357">MNGDQEQTTDQSHITFIHDTFQNIRGTLSQDYFDREIESVLDRFAFNIVIMGSPRVGKSELINALCGGSPVAQTSSSLDSCTQEFKKYVLTYPQPQLKGFPSIEINIFDTPGVESWDDKKGEQEFLKFIDKSVPICVIYCASPGCFSPLGPLRFLLEHCREKHIICALICTNMWSNNNRNTVIEEFKKELEIFGIKTEKNFEQDHPGRPHKVTFFGNNALCAMVNSIEYVDQEMDVSKPVQGVDELIASIMGLLDSTKMIAWCITVLNRRSFWEKISHQTNGFLELRFMELQNMKEKSASEIAHYILHTAIKTYLNLR</sequence>
<dbReference type="Proteomes" id="UP000663862">
    <property type="component" value="Unassembled WGS sequence"/>
</dbReference>
<organism evidence="3 10">
    <name type="scientific">Rotaria socialis</name>
    <dbReference type="NCBI Taxonomy" id="392032"/>
    <lineage>
        <taxon>Eukaryota</taxon>
        <taxon>Metazoa</taxon>
        <taxon>Spiralia</taxon>
        <taxon>Gnathifera</taxon>
        <taxon>Rotifera</taxon>
        <taxon>Eurotatoria</taxon>
        <taxon>Bdelloidea</taxon>
        <taxon>Philodinida</taxon>
        <taxon>Philodinidae</taxon>
        <taxon>Rotaria</taxon>
    </lineage>
</organism>